<evidence type="ECO:0000256" key="1">
    <source>
        <dbReference type="ARBA" id="ARBA00004123"/>
    </source>
</evidence>
<dbReference type="GO" id="GO:0005634">
    <property type="term" value="C:nucleus"/>
    <property type="evidence" value="ECO:0007669"/>
    <property type="project" value="UniProtKB-SubCell"/>
</dbReference>
<dbReference type="GO" id="GO:0003677">
    <property type="term" value="F:DNA binding"/>
    <property type="evidence" value="ECO:0007669"/>
    <property type="project" value="TreeGrafter"/>
</dbReference>
<evidence type="ECO:0000256" key="2">
    <source>
        <dbReference type="ARBA" id="ARBA00022723"/>
    </source>
</evidence>
<feature type="region of interest" description="Disordered" evidence="8">
    <location>
        <begin position="463"/>
        <end position="485"/>
    </location>
</feature>
<keyword evidence="3" id="KW-0677">Repeat</keyword>
<accession>A0AAV2QAQ4</accession>
<dbReference type="Gene3D" id="3.90.980.20">
    <property type="match status" value="1"/>
</dbReference>
<comment type="caution">
    <text evidence="10">The sequence shown here is derived from an EMBL/GenBank/DDBJ whole genome shotgun (WGS) entry which is preliminary data.</text>
</comment>
<evidence type="ECO:0000256" key="3">
    <source>
        <dbReference type="ARBA" id="ARBA00022737"/>
    </source>
</evidence>
<reference evidence="10 11" key="1">
    <citation type="submission" date="2024-05" db="EMBL/GenBank/DDBJ databases">
        <authorList>
            <person name="Wallberg A."/>
        </authorList>
    </citation>
    <scope>NUCLEOTIDE SEQUENCE [LARGE SCALE GENOMIC DNA]</scope>
</reference>
<keyword evidence="4" id="KW-0863">Zinc-finger</keyword>
<evidence type="ECO:0000256" key="6">
    <source>
        <dbReference type="ARBA" id="ARBA00022853"/>
    </source>
</evidence>
<feature type="domain" description="Zinc finger PHD-type" evidence="9">
    <location>
        <begin position="196"/>
        <end position="246"/>
    </location>
</feature>
<dbReference type="GO" id="GO:0045814">
    <property type="term" value="P:negative regulation of gene expression, epigenetic"/>
    <property type="evidence" value="ECO:0007669"/>
    <property type="project" value="TreeGrafter"/>
</dbReference>
<keyword evidence="2" id="KW-0479">Metal-binding</keyword>
<evidence type="ECO:0000256" key="7">
    <source>
        <dbReference type="ARBA" id="ARBA00023242"/>
    </source>
</evidence>
<evidence type="ECO:0000256" key="5">
    <source>
        <dbReference type="ARBA" id="ARBA00022833"/>
    </source>
</evidence>
<keyword evidence="7" id="KW-0539">Nucleus</keyword>
<dbReference type="InterPro" id="IPR019786">
    <property type="entry name" value="Zinc_finger_PHD-type_CS"/>
</dbReference>
<dbReference type="EMBL" id="CAXKWB010004705">
    <property type="protein sequence ID" value="CAL4074968.1"/>
    <property type="molecule type" value="Genomic_DNA"/>
</dbReference>
<dbReference type="InterPro" id="IPR011011">
    <property type="entry name" value="Znf_FYVE_PHD"/>
</dbReference>
<feature type="region of interest" description="Disordered" evidence="8">
    <location>
        <begin position="400"/>
        <end position="421"/>
    </location>
</feature>
<comment type="subcellular location">
    <subcellularLocation>
        <location evidence="1">Nucleus</location>
    </subcellularLocation>
</comment>
<dbReference type="AlphaFoldDB" id="A0AAV2QAQ4"/>
<keyword evidence="5" id="KW-0862">Zinc</keyword>
<dbReference type="PANTHER" id="PTHR12628">
    <property type="entry name" value="POLYCOMB-LIKE TRANSCRIPTION FACTOR"/>
    <property type="match status" value="1"/>
</dbReference>
<sequence>MGKKGSGKLKRGREVLEFIHVMSGRRRRRSPIDDGSDDLRRCKEGLFETFLNGVVLFKGVNEEVEETKKTWSLRYNLLDTINLLENDSLICESKIAWGLLLTVQEPYICNQYHLDRLVPCIGIEYCDVDSQWECPCCSTNTSMEKQERKMSRQSGAHKRPSLPSVELQHNSKLVLPYHIKSLTWDQGHKSNREQTYCYCGGPGEWYNRMLQCQRCKQWFHEACVDCLHYSLLYGDRFYLFVCELCNDGVEFLHRLDVKWVDVVHLAIFNLTLQDSKTYFEYAETITQWINDNWELLQCPLALPESFILFKRYEKYLYTFKKKFKCGREIKKKTSIWGLRVRVPPPAQSVNLPQGVITHETIKQLTFRNKKNRNADRPPIKSYRLKIVIITNIDAPVGRRAAKKKRKWSPHTFEDVDSGLGSRELRRHDQEELLEERLKIKLDKQQQPQAQEQGSSLQRVLLDHTGTVVKRKRGRPPKIDKERDLRDLNQKRAKLFLKEALKQGSGGLSLKKMSVDGLSPLSVTPGELSGDDTSSHGTLASFIPPPSNFEGYNNPFLNLDTQWLGASPVVRIHKRKLSESDIRYDKNGEVKHRKFRRKYDKTVKVQNVGVTIGLNGCVPTDQIDDSSYIKDCVNFAVNGRLPSSPNKEDCNRVNKDSKMINSALSFSDLKSSVKDFFGAANRIANGEKFNIIARRVSAHNKVQYLIDLNCRACS</sequence>
<evidence type="ECO:0000313" key="11">
    <source>
        <dbReference type="Proteomes" id="UP001497623"/>
    </source>
</evidence>
<evidence type="ECO:0000256" key="4">
    <source>
        <dbReference type="ARBA" id="ARBA00022771"/>
    </source>
</evidence>
<keyword evidence="6" id="KW-0156">Chromatin regulator</keyword>
<evidence type="ECO:0000313" key="10">
    <source>
        <dbReference type="EMBL" id="CAL4074968.1"/>
    </source>
</evidence>
<keyword evidence="11" id="KW-1185">Reference proteome</keyword>
<evidence type="ECO:0000259" key="9">
    <source>
        <dbReference type="SMART" id="SM00249"/>
    </source>
</evidence>
<dbReference type="Pfam" id="PF14061">
    <property type="entry name" value="Mtf2_C"/>
    <property type="match status" value="1"/>
</dbReference>
<dbReference type="InterPro" id="IPR025894">
    <property type="entry name" value="Mtf2_C_dom"/>
</dbReference>
<dbReference type="SUPFAM" id="SSF57903">
    <property type="entry name" value="FYVE/PHD zinc finger"/>
    <property type="match status" value="1"/>
</dbReference>
<dbReference type="SMART" id="SM00249">
    <property type="entry name" value="PHD"/>
    <property type="match status" value="1"/>
</dbReference>
<organism evidence="10 11">
    <name type="scientific">Meganyctiphanes norvegica</name>
    <name type="common">Northern krill</name>
    <name type="synonym">Thysanopoda norvegica</name>
    <dbReference type="NCBI Taxonomy" id="48144"/>
    <lineage>
        <taxon>Eukaryota</taxon>
        <taxon>Metazoa</taxon>
        <taxon>Ecdysozoa</taxon>
        <taxon>Arthropoda</taxon>
        <taxon>Crustacea</taxon>
        <taxon>Multicrustacea</taxon>
        <taxon>Malacostraca</taxon>
        <taxon>Eumalacostraca</taxon>
        <taxon>Eucarida</taxon>
        <taxon>Euphausiacea</taxon>
        <taxon>Euphausiidae</taxon>
        <taxon>Meganyctiphanes</taxon>
    </lineage>
</organism>
<evidence type="ECO:0000256" key="8">
    <source>
        <dbReference type="SAM" id="MobiDB-lite"/>
    </source>
</evidence>
<dbReference type="Proteomes" id="UP001497623">
    <property type="component" value="Unassembled WGS sequence"/>
</dbReference>
<feature type="non-terminal residue" evidence="10">
    <location>
        <position position="713"/>
    </location>
</feature>
<dbReference type="GO" id="GO:0008270">
    <property type="term" value="F:zinc ion binding"/>
    <property type="evidence" value="ECO:0007669"/>
    <property type="project" value="UniProtKB-KW"/>
</dbReference>
<name>A0AAV2QAQ4_MEGNR</name>
<protein>
    <recommendedName>
        <fullName evidence="9">Zinc finger PHD-type domain-containing protein</fullName>
    </recommendedName>
</protein>
<gene>
    <name evidence="10" type="ORF">MNOR_LOCUS9659</name>
</gene>
<proteinExistence type="predicted"/>
<dbReference type="PROSITE" id="PS01359">
    <property type="entry name" value="ZF_PHD_1"/>
    <property type="match status" value="1"/>
</dbReference>
<dbReference type="InterPro" id="IPR001965">
    <property type="entry name" value="Znf_PHD"/>
</dbReference>
<feature type="compositionally biased region" description="Basic and acidic residues" evidence="8">
    <location>
        <begin position="476"/>
        <end position="485"/>
    </location>
</feature>
<dbReference type="PANTHER" id="PTHR12628:SF21">
    <property type="entry name" value="PHD-TYPE DOMAIN-CONTAINING PROTEIN"/>
    <property type="match status" value="1"/>
</dbReference>
<dbReference type="GO" id="GO:0003682">
    <property type="term" value="F:chromatin binding"/>
    <property type="evidence" value="ECO:0007669"/>
    <property type="project" value="TreeGrafter"/>
</dbReference>